<protein>
    <submittedName>
        <fullName evidence="3">Phosphonate transport system substrate-binding protein</fullName>
    </submittedName>
</protein>
<reference evidence="3 4" key="1">
    <citation type="submission" date="2016-10" db="EMBL/GenBank/DDBJ databases">
        <authorList>
            <person name="de Groot N.N."/>
        </authorList>
    </citation>
    <scope>NUCLEOTIDE SEQUENCE [LARGE SCALE GENOMIC DNA]</scope>
    <source>
        <strain evidence="3 4">CGMCC 1.5337</strain>
    </source>
</reference>
<dbReference type="PANTHER" id="PTHR35841:SF1">
    <property type="entry name" value="PHOSPHONATES-BINDING PERIPLASMIC PROTEIN"/>
    <property type="match status" value="1"/>
</dbReference>
<keyword evidence="1" id="KW-0732">Signal</keyword>
<feature type="region of interest" description="Disordered" evidence="2">
    <location>
        <begin position="24"/>
        <end position="55"/>
    </location>
</feature>
<dbReference type="GO" id="GO:0043190">
    <property type="term" value="C:ATP-binding cassette (ABC) transporter complex"/>
    <property type="evidence" value="ECO:0007669"/>
    <property type="project" value="InterPro"/>
</dbReference>
<evidence type="ECO:0000313" key="4">
    <source>
        <dbReference type="Proteomes" id="UP000198518"/>
    </source>
</evidence>
<feature type="compositionally biased region" description="Low complexity" evidence="2">
    <location>
        <begin position="35"/>
        <end position="50"/>
    </location>
</feature>
<dbReference type="InterPro" id="IPR005770">
    <property type="entry name" value="PhnD"/>
</dbReference>
<dbReference type="EMBL" id="FOJA01000001">
    <property type="protein sequence ID" value="SEW21182.1"/>
    <property type="molecule type" value="Genomic_DNA"/>
</dbReference>
<dbReference type="Pfam" id="PF12974">
    <property type="entry name" value="Phosphonate-bd"/>
    <property type="match status" value="1"/>
</dbReference>
<dbReference type="STRING" id="355548.SAMN04487945_2216"/>
<dbReference type="GO" id="GO:0055085">
    <property type="term" value="P:transmembrane transport"/>
    <property type="evidence" value="ECO:0007669"/>
    <property type="project" value="InterPro"/>
</dbReference>
<dbReference type="NCBIfam" id="TIGR01098">
    <property type="entry name" value="3A0109s03R"/>
    <property type="match status" value="1"/>
</dbReference>
<dbReference type="OrthoDB" id="146127at2157"/>
<sequence length="350" mass="36571">MAGRRKFLKVAGATGIAGLTGLAGCTGDGDGDGGSETTESGDGGMTSESTAESSDQLTFGGDNAINFGISPAVPQEDLEVQYSPLKDHVDSYIHENYEVASDLSVNGTIGSNYSAIIQSLGQGTLDMAETGPFAAALGVMTGNAEVILQRYGYGGWTYKSIIATPNDSDIEELSDLSGKTVAFSDQLSTSGALYPLYSISEDGGLDVGELPEGNGSQAEFDARFAGGHVGSYTLLKQGQVDAAAMGGFVRDTKTGPAPEEWQEVATTLHEDSGLPRAPIVVSPELSDDAKSAIQDAFLEGPDSIYYGADGEDGTDDDLWFSDVREATRDDYQSVIDVADELNVGTDIFEQ</sequence>
<name>A0A1I0Q2R8_9EURY</name>
<accession>A0A1I0Q2R8</accession>
<dbReference type="PANTHER" id="PTHR35841">
    <property type="entry name" value="PHOSPHONATES-BINDING PERIPLASMIC PROTEIN"/>
    <property type="match status" value="1"/>
</dbReference>
<feature type="compositionally biased region" description="Gly residues" evidence="2">
    <location>
        <begin position="24"/>
        <end position="34"/>
    </location>
</feature>
<evidence type="ECO:0000313" key="3">
    <source>
        <dbReference type="EMBL" id="SEW21182.1"/>
    </source>
</evidence>
<dbReference type="RefSeq" id="WP_089669440.1">
    <property type="nucleotide sequence ID" value="NZ_FOJA01000001.1"/>
</dbReference>
<evidence type="ECO:0000256" key="1">
    <source>
        <dbReference type="ARBA" id="ARBA00022729"/>
    </source>
</evidence>
<dbReference type="PROSITE" id="PS51257">
    <property type="entry name" value="PROKAR_LIPOPROTEIN"/>
    <property type="match status" value="1"/>
</dbReference>
<keyword evidence="4" id="KW-1185">Reference proteome</keyword>
<organism evidence="3 4">
    <name type="scientific">Halobacterium jilantaiense</name>
    <dbReference type="NCBI Taxonomy" id="355548"/>
    <lineage>
        <taxon>Archaea</taxon>
        <taxon>Methanobacteriati</taxon>
        <taxon>Methanobacteriota</taxon>
        <taxon>Stenosarchaea group</taxon>
        <taxon>Halobacteria</taxon>
        <taxon>Halobacteriales</taxon>
        <taxon>Halobacteriaceae</taxon>
        <taxon>Halobacterium</taxon>
    </lineage>
</organism>
<dbReference type="Gene3D" id="3.40.190.10">
    <property type="entry name" value="Periplasmic binding protein-like II"/>
    <property type="match status" value="2"/>
</dbReference>
<dbReference type="SUPFAM" id="SSF53850">
    <property type="entry name" value="Periplasmic binding protein-like II"/>
    <property type="match status" value="1"/>
</dbReference>
<dbReference type="AlphaFoldDB" id="A0A1I0Q2R8"/>
<evidence type="ECO:0000256" key="2">
    <source>
        <dbReference type="SAM" id="MobiDB-lite"/>
    </source>
</evidence>
<proteinExistence type="predicted"/>
<gene>
    <name evidence="3" type="ORF">SAMN04487945_2216</name>
</gene>
<dbReference type="Proteomes" id="UP000198518">
    <property type="component" value="Unassembled WGS sequence"/>
</dbReference>